<dbReference type="RefSeq" id="WP_169603670.1">
    <property type="nucleotide sequence ID" value="NZ_CP046565.1"/>
</dbReference>
<dbReference type="Pfam" id="PF00483">
    <property type="entry name" value="NTP_transferase"/>
    <property type="match status" value="1"/>
</dbReference>
<reference evidence="6" key="1">
    <citation type="submission" date="2019-12" db="EMBL/GenBank/DDBJ databases">
        <authorList>
            <person name="Awala S.I."/>
            <person name="Rhee S.K."/>
        </authorList>
    </citation>
    <scope>NUCLEOTIDE SEQUENCE [LARGE SCALE GENOMIC DNA]</scope>
    <source>
        <strain evidence="6">IM1</strain>
    </source>
</reference>
<dbReference type="EMBL" id="CP046565">
    <property type="protein sequence ID" value="QJD30396.1"/>
    <property type="molecule type" value="Genomic_DNA"/>
</dbReference>
<gene>
    <name evidence="5" type="ORF">GNH96_10705</name>
</gene>
<dbReference type="KEGG" id="metu:GNH96_10705"/>
<dbReference type="InterPro" id="IPR029044">
    <property type="entry name" value="Nucleotide-diphossugar_trans"/>
</dbReference>
<keyword evidence="1 5" id="KW-0808">Transferase</keyword>
<keyword evidence="3" id="KW-0472">Membrane</keyword>
<dbReference type="Proteomes" id="UP000503004">
    <property type="component" value="Chromosome"/>
</dbReference>
<proteinExistence type="predicted"/>
<dbReference type="InterPro" id="IPR005835">
    <property type="entry name" value="NTP_transferase_dom"/>
</dbReference>
<accession>A0A858Q9N7</accession>
<keyword evidence="3" id="KW-0812">Transmembrane</keyword>
<name>A0A858Q9N7_9GAMM</name>
<evidence type="ECO:0000256" key="3">
    <source>
        <dbReference type="SAM" id="Phobius"/>
    </source>
</evidence>
<dbReference type="Gene3D" id="2.160.10.10">
    <property type="entry name" value="Hexapeptide repeat proteins"/>
    <property type="match status" value="1"/>
</dbReference>
<dbReference type="PANTHER" id="PTHR43584:SF8">
    <property type="entry name" value="N-ACETYLMURAMATE ALPHA-1-PHOSPHATE URIDYLYLTRANSFERASE"/>
    <property type="match status" value="1"/>
</dbReference>
<keyword evidence="6" id="KW-1185">Reference proteome</keyword>
<evidence type="ECO:0000313" key="5">
    <source>
        <dbReference type="EMBL" id="QJD30396.1"/>
    </source>
</evidence>
<dbReference type="AlphaFoldDB" id="A0A858Q9N7"/>
<evidence type="ECO:0000256" key="2">
    <source>
        <dbReference type="ARBA" id="ARBA00022695"/>
    </source>
</evidence>
<evidence type="ECO:0000259" key="4">
    <source>
        <dbReference type="Pfam" id="PF00483"/>
    </source>
</evidence>
<protein>
    <submittedName>
        <fullName evidence="5">NTP transferase domain-containing protein</fullName>
    </submittedName>
</protein>
<evidence type="ECO:0000256" key="1">
    <source>
        <dbReference type="ARBA" id="ARBA00022679"/>
    </source>
</evidence>
<sequence>MRVIVLADRIGRELLPLTDRTCVALLPVAAKPLIDYTLDMLAATGLTEALIVAGPFGEQIRAHLGEGRHFGLRLEYWPSPGETEVALLLSQLPKCSEKSTLVVRGDMLRSPLLGAFLKMAGSRDAPVLHGWCEGNPGGLWLLRGNADDTCGMDWRDIVSGTAVPESGKLKLEGGTAHPLDSLPAYHRTNLDAAGGRIGGLALPGQQAHAGLTVGRNSSVSAGSLANGTALIGSHCRIHPSVQLQGENVISDGVIVDRGARLSNTVVLPYSYVGELVTVENGIVRGNDLLRIDTGARLRIVDAFLLADLDQVSITHGFSDLLNRLAGVLLLVASAPLWPLAALAALARHPTRPLRFRRLRGNRLVRGDAGTPRRAAFTAAEWATGIPVLAKLPWLLPVARGDLHLVGVEPVTPEQAASRTAEWERMADRAPAGLIGPTQLDLPASAPAEERLMSDAFFAAQADSGKKLRVILRGLRVLFSRRAWRPED</sequence>
<keyword evidence="3" id="KW-1133">Transmembrane helix</keyword>
<feature type="transmembrane region" description="Helical" evidence="3">
    <location>
        <begin position="324"/>
        <end position="346"/>
    </location>
</feature>
<dbReference type="Gene3D" id="3.90.550.10">
    <property type="entry name" value="Spore Coat Polysaccharide Biosynthesis Protein SpsA, Chain A"/>
    <property type="match status" value="1"/>
</dbReference>
<keyword evidence="2" id="KW-0548">Nucleotidyltransferase</keyword>
<evidence type="ECO:0000313" key="6">
    <source>
        <dbReference type="Proteomes" id="UP000503004"/>
    </source>
</evidence>
<feature type="domain" description="Nucleotidyl transferase" evidence="4">
    <location>
        <begin position="4"/>
        <end position="125"/>
    </location>
</feature>
<dbReference type="GO" id="GO:0016779">
    <property type="term" value="F:nucleotidyltransferase activity"/>
    <property type="evidence" value="ECO:0007669"/>
    <property type="project" value="UniProtKB-KW"/>
</dbReference>
<dbReference type="PANTHER" id="PTHR43584">
    <property type="entry name" value="NUCLEOTIDYL TRANSFERASE"/>
    <property type="match status" value="1"/>
</dbReference>
<dbReference type="InterPro" id="IPR050065">
    <property type="entry name" value="GlmU-like"/>
</dbReference>
<dbReference type="SUPFAM" id="SSF53448">
    <property type="entry name" value="Nucleotide-diphospho-sugar transferases"/>
    <property type="match status" value="1"/>
</dbReference>
<organism evidence="5 6">
    <name type="scientific">Methylococcus geothermalis</name>
    <dbReference type="NCBI Taxonomy" id="2681310"/>
    <lineage>
        <taxon>Bacteria</taxon>
        <taxon>Pseudomonadati</taxon>
        <taxon>Pseudomonadota</taxon>
        <taxon>Gammaproteobacteria</taxon>
        <taxon>Methylococcales</taxon>
        <taxon>Methylococcaceae</taxon>
        <taxon>Methylococcus</taxon>
    </lineage>
</organism>